<keyword evidence="11 12" id="KW-0119">Carbohydrate metabolism</keyword>
<feature type="binding site" evidence="12">
    <location>
        <position position="236"/>
    </location>
    <ligand>
        <name>K(+)</name>
        <dbReference type="ChEBI" id="CHEBI:29103"/>
    </ligand>
</feature>
<evidence type="ECO:0000256" key="10">
    <source>
        <dbReference type="ARBA" id="ARBA00022958"/>
    </source>
</evidence>
<feature type="binding site" evidence="12">
    <location>
        <position position="240"/>
    </location>
    <ligand>
        <name>substrate</name>
    </ligand>
</feature>
<dbReference type="Proteomes" id="UP001549104">
    <property type="component" value="Unassembled WGS sequence"/>
</dbReference>
<feature type="binding site" evidence="12">
    <location>
        <begin position="208"/>
        <end position="213"/>
    </location>
    <ligand>
        <name>ATP</name>
        <dbReference type="ChEBI" id="CHEBI:30616"/>
    </ligand>
</feature>
<evidence type="ECO:0000313" key="15">
    <source>
        <dbReference type="Proteomes" id="UP001549104"/>
    </source>
</evidence>
<evidence type="ECO:0000259" key="13">
    <source>
        <dbReference type="Pfam" id="PF00294"/>
    </source>
</evidence>
<comment type="catalytic activity">
    <reaction evidence="12">
        <text>D-ribose + ATP = D-ribose 5-phosphate + ADP + H(+)</text>
        <dbReference type="Rhea" id="RHEA:13697"/>
        <dbReference type="ChEBI" id="CHEBI:15378"/>
        <dbReference type="ChEBI" id="CHEBI:30616"/>
        <dbReference type="ChEBI" id="CHEBI:47013"/>
        <dbReference type="ChEBI" id="CHEBI:78346"/>
        <dbReference type="ChEBI" id="CHEBI:456216"/>
        <dbReference type="EC" id="2.7.1.15"/>
    </reaction>
</comment>
<keyword evidence="9 12" id="KW-0460">Magnesium</keyword>
<protein>
    <recommendedName>
        <fullName evidence="3 12">Ribokinase</fullName>
        <shortName evidence="12">RK</shortName>
        <ecNumber evidence="2 12">2.7.1.15</ecNumber>
    </recommendedName>
</protein>
<dbReference type="InterPro" id="IPR002139">
    <property type="entry name" value="Ribo/fructo_kinase"/>
</dbReference>
<keyword evidence="8 12" id="KW-0067">ATP-binding</keyword>
<dbReference type="PANTHER" id="PTHR10584:SF166">
    <property type="entry name" value="RIBOKINASE"/>
    <property type="match status" value="1"/>
</dbReference>
<keyword evidence="7 12" id="KW-0418">Kinase</keyword>
<feature type="active site" description="Proton acceptor" evidence="12">
    <location>
        <position position="240"/>
    </location>
</feature>
<evidence type="ECO:0000256" key="1">
    <source>
        <dbReference type="ARBA" id="ARBA00005380"/>
    </source>
</evidence>
<evidence type="ECO:0000256" key="12">
    <source>
        <dbReference type="HAMAP-Rule" id="MF_01987"/>
    </source>
</evidence>
<comment type="similarity">
    <text evidence="1">Belongs to the carbohydrate kinase pfkB family.</text>
</comment>
<organism evidence="14 15">
    <name type="scientific">Sporosarcina psychrophila</name>
    <name type="common">Bacillus psychrophilus</name>
    <dbReference type="NCBI Taxonomy" id="1476"/>
    <lineage>
        <taxon>Bacteria</taxon>
        <taxon>Bacillati</taxon>
        <taxon>Bacillota</taxon>
        <taxon>Bacilli</taxon>
        <taxon>Bacillales</taxon>
        <taxon>Caryophanaceae</taxon>
        <taxon>Sporosarcina</taxon>
    </lineage>
</organism>
<dbReference type="PROSITE" id="PS00584">
    <property type="entry name" value="PFKB_KINASES_2"/>
    <property type="match status" value="1"/>
</dbReference>
<keyword evidence="4 12" id="KW-0808">Transferase</keyword>
<dbReference type="NCBIfam" id="TIGR02152">
    <property type="entry name" value="D_ribokin_bact"/>
    <property type="match status" value="1"/>
</dbReference>
<evidence type="ECO:0000256" key="4">
    <source>
        <dbReference type="ARBA" id="ARBA00022679"/>
    </source>
</evidence>
<keyword evidence="12" id="KW-0963">Cytoplasm</keyword>
<accession>A0ABV2K3M5</accession>
<evidence type="ECO:0000256" key="7">
    <source>
        <dbReference type="ARBA" id="ARBA00022777"/>
    </source>
</evidence>
<name>A0ABV2K3M5_SPOPS</name>
<dbReference type="InterPro" id="IPR011611">
    <property type="entry name" value="PfkB_dom"/>
</dbReference>
<comment type="pathway">
    <text evidence="12">Carbohydrate metabolism; D-ribose degradation; D-ribose 5-phosphate from beta-D-ribopyranose: step 2/2.</text>
</comment>
<feature type="binding site" evidence="12">
    <location>
        <position position="273"/>
    </location>
    <ligand>
        <name>K(+)</name>
        <dbReference type="ChEBI" id="CHEBI:29103"/>
    </ligand>
</feature>
<feature type="binding site" evidence="12">
    <location>
        <position position="138"/>
    </location>
    <ligand>
        <name>substrate</name>
    </ligand>
</feature>
<gene>
    <name evidence="12" type="primary">rbsK</name>
    <name evidence="14" type="ORF">ABIC55_000754</name>
</gene>
<proteinExistence type="inferred from homology"/>
<comment type="cofactor">
    <cofactor evidence="12">
        <name>Mg(2+)</name>
        <dbReference type="ChEBI" id="CHEBI:18420"/>
    </cofactor>
    <text evidence="12">Requires a divalent cation, most likely magnesium in vivo, as an electrophilic catalyst to aid phosphoryl group transfer. It is the chelate of the metal and the nucleotide that is the actual substrate.</text>
</comment>
<dbReference type="Pfam" id="PF00294">
    <property type="entry name" value="PfkB"/>
    <property type="match status" value="1"/>
</dbReference>
<dbReference type="PANTHER" id="PTHR10584">
    <property type="entry name" value="SUGAR KINASE"/>
    <property type="match status" value="1"/>
</dbReference>
<comment type="subcellular location">
    <subcellularLocation>
        <location evidence="12">Cytoplasm</location>
    </subcellularLocation>
</comment>
<dbReference type="InterPro" id="IPR029056">
    <property type="entry name" value="Ribokinase-like"/>
</dbReference>
<dbReference type="EMBL" id="JBEPME010000001">
    <property type="protein sequence ID" value="MET3655670.1"/>
    <property type="molecule type" value="Genomic_DNA"/>
</dbReference>
<feature type="binding site" evidence="12">
    <location>
        <position position="182"/>
    </location>
    <ligand>
        <name>ATP</name>
        <dbReference type="ChEBI" id="CHEBI:30616"/>
    </ligand>
</feature>
<feature type="binding site" evidence="12">
    <location>
        <position position="234"/>
    </location>
    <ligand>
        <name>K(+)</name>
        <dbReference type="ChEBI" id="CHEBI:29103"/>
    </ligand>
</feature>
<feature type="binding site" evidence="12">
    <location>
        <position position="264"/>
    </location>
    <ligand>
        <name>ATP</name>
        <dbReference type="ChEBI" id="CHEBI:30616"/>
    </ligand>
</feature>
<reference evidence="14 15" key="1">
    <citation type="submission" date="2024-06" db="EMBL/GenBank/DDBJ databases">
        <title>Sorghum-associated microbial communities from plants grown in Nebraska, USA.</title>
        <authorList>
            <person name="Schachtman D."/>
        </authorList>
    </citation>
    <scope>NUCLEOTIDE SEQUENCE [LARGE SCALE GENOMIC DNA]</scope>
    <source>
        <strain evidence="14 15">1288</strain>
    </source>
</reference>
<evidence type="ECO:0000256" key="9">
    <source>
        <dbReference type="ARBA" id="ARBA00022842"/>
    </source>
</evidence>
<feature type="binding site" evidence="12">
    <location>
        <begin position="10"/>
        <end position="12"/>
    </location>
    <ligand>
        <name>substrate</name>
    </ligand>
</feature>
<feature type="binding site" evidence="12">
    <location>
        <begin position="38"/>
        <end position="42"/>
    </location>
    <ligand>
        <name>substrate</name>
    </ligand>
</feature>
<evidence type="ECO:0000256" key="8">
    <source>
        <dbReference type="ARBA" id="ARBA00022840"/>
    </source>
</evidence>
<evidence type="ECO:0000313" key="14">
    <source>
        <dbReference type="EMBL" id="MET3655670.1"/>
    </source>
</evidence>
<dbReference type="EC" id="2.7.1.15" evidence="2 12"/>
<keyword evidence="6 12" id="KW-0547">Nucleotide-binding</keyword>
<feature type="binding site" evidence="12">
    <location>
        <position position="275"/>
    </location>
    <ligand>
        <name>K(+)</name>
        <dbReference type="ChEBI" id="CHEBI:29103"/>
    </ligand>
</feature>
<dbReference type="PRINTS" id="PR00990">
    <property type="entry name" value="RIBOKINASE"/>
</dbReference>
<comment type="function">
    <text evidence="12">Catalyzes the phosphorylation of ribose at O-5 in a reaction requiring ATP and magnesium. The resulting D-ribose-5-phosphate can then be used either for sythesis of nucleotides, histidine, and tryptophan, or as a component of the pentose phosphate pathway.</text>
</comment>
<comment type="caution">
    <text evidence="12">Lacks conserved residue(s) required for the propagation of feature annotation.</text>
</comment>
<evidence type="ECO:0000256" key="5">
    <source>
        <dbReference type="ARBA" id="ARBA00022723"/>
    </source>
</evidence>
<dbReference type="InterPro" id="IPR002173">
    <property type="entry name" value="Carboh/pur_kinase_PfkB_CS"/>
</dbReference>
<feature type="binding site" evidence="12">
    <location>
        <begin position="239"/>
        <end position="240"/>
    </location>
    <ligand>
        <name>ATP</name>
        <dbReference type="ChEBI" id="CHEBI:30616"/>
    </ligand>
</feature>
<feature type="binding site" evidence="12">
    <location>
        <position position="270"/>
    </location>
    <ligand>
        <name>K(+)</name>
        <dbReference type="ChEBI" id="CHEBI:29103"/>
    </ligand>
</feature>
<comment type="subunit">
    <text evidence="12">Homodimer.</text>
</comment>
<evidence type="ECO:0000256" key="3">
    <source>
        <dbReference type="ARBA" id="ARBA00016943"/>
    </source>
</evidence>
<dbReference type="Gene3D" id="3.40.1190.20">
    <property type="match status" value="1"/>
</dbReference>
<evidence type="ECO:0000256" key="11">
    <source>
        <dbReference type="ARBA" id="ARBA00023277"/>
    </source>
</evidence>
<dbReference type="InterPro" id="IPR011877">
    <property type="entry name" value="Ribokinase"/>
</dbReference>
<dbReference type="GO" id="GO:0004747">
    <property type="term" value="F:ribokinase activity"/>
    <property type="evidence" value="ECO:0007669"/>
    <property type="project" value="UniProtKB-EC"/>
</dbReference>
<comment type="similarity">
    <text evidence="12">Belongs to the carbohydrate kinase PfkB family. Ribokinase subfamily.</text>
</comment>
<keyword evidence="15" id="KW-1185">Reference proteome</keyword>
<comment type="caution">
    <text evidence="14">The sequence shown here is derived from an EMBL/GenBank/DDBJ whole genome shotgun (WGS) entry which is preliminary data.</text>
</comment>
<dbReference type="HAMAP" id="MF_01987">
    <property type="entry name" value="Ribokinase"/>
    <property type="match status" value="1"/>
</dbReference>
<dbReference type="SUPFAM" id="SSF53613">
    <property type="entry name" value="Ribokinase-like"/>
    <property type="match status" value="1"/>
</dbReference>
<dbReference type="CDD" id="cd01174">
    <property type="entry name" value="ribokinase"/>
    <property type="match status" value="1"/>
</dbReference>
<evidence type="ECO:0000256" key="2">
    <source>
        <dbReference type="ARBA" id="ARBA00012035"/>
    </source>
</evidence>
<sequence>MMITVVGSVNMDLVVQTDVFPKQGETVLGQLFTTVPGGKGANQAVAAARLGGNVHMVANVGDDGFGEELLENLKGNLVDVSGVTESTGVATGIANILLSDGDNRIIVVPGANYELTPACIDEMKETIRASKLVLLQLEIPIPTIIHTLKICADLNVPVLLNPAPAGGFQNEFMSYLTYLTPNETECEQIFGPDMEAALESYPNQLIVTLGSAGARYYDGEKHVIIEGFNTDVVDTTGAGDTFNGAFAYAIVEGFELTEAVTFANAAASLSVEKFGAQGGMPARADVELRLGSDWR</sequence>
<comment type="activity regulation">
    <text evidence="12">Activated by a monovalent cation that binds near, but not in, the active site. The most likely occupant of the site in vivo is potassium. Ion binding induces a conformational change that may alter substrate affinity.</text>
</comment>
<feature type="domain" description="Carbohydrate kinase PfkB" evidence="13">
    <location>
        <begin position="3"/>
        <end position="282"/>
    </location>
</feature>
<keyword evidence="5 12" id="KW-0479">Metal-binding</keyword>
<evidence type="ECO:0000256" key="6">
    <source>
        <dbReference type="ARBA" id="ARBA00022741"/>
    </source>
</evidence>
<keyword evidence="10 12" id="KW-0630">Potassium</keyword>